<gene>
    <name evidence="2" type="ORF">LCGC14_0298170</name>
</gene>
<proteinExistence type="predicted"/>
<dbReference type="EMBL" id="LAZR01000183">
    <property type="protein sequence ID" value="KKN83578.1"/>
    <property type="molecule type" value="Genomic_DNA"/>
</dbReference>
<dbReference type="AlphaFoldDB" id="A0A0F9WX41"/>
<keyword evidence="1" id="KW-0812">Transmembrane</keyword>
<protein>
    <submittedName>
        <fullName evidence="2">Uncharacterized protein</fullName>
    </submittedName>
</protein>
<sequence length="39" mass="4190">MLAGTPTGIALGMMALVLVGAWSLAYLFRFKGFGRKENT</sequence>
<reference evidence="2" key="1">
    <citation type="journal article" date="2015" name="Nature">
        <title>Complex archaea that bridge the gap between prokaryotes and eukaryotes.</title>
        <authorList>
            <person name="Spang A."/>
            <person name="Saw J.H."/>
            <person name="Jorgensen S.L."/>
            <person name="Zaremba-Niedzwiedzka K."/>
            <person name="Martijn J."/>
            <person name="Lind A.E."/>
            <person name="van Eijk R."/>
            <person name="Schleper C."/>
            <person name="Guy L."/>
            <person name="Ettema T.J."/>
        </authorList>
    </citation>
    <scope>NUCLEOTIDE SEQUENCE</scope>
</reference>
<feature type="transmembrane region" description="Helical" evidence="1">
    <location>
        <begin position="6"/>
        <end position="28"/>
    </location>
</feature>
<keyword evidence="1" id="KW-1133">Transmembrane helix</keyword>
<accession>A0A0F9WX41</accession>
<evidence type="ECO:0000313" key="2">
    <source>
        <dbReference type="EMBL" id="KKN83578.1"/>
    </source>
</evidence>
<evidence type="ECO:0000256" key="1">
    <source>
        <dbReference type="SAM" id="Phobius"/>
    </source>
</evidence>
<name>A0A0F9WX41_9ZZZZ</name>
<comment type="caution">
    <text evidence="2">The sequence shown here is derived from an EMBL/GenBank/DDBJ whole genome shotgun (WGS) entry which is preliminary data.</text>
</comment>
<keyword evidence="1" id="KW-0472">Membrane</keyword>
<organism evidence="2">
    <name type="scientific">marine sediment metagenome</name>
    <dbReference type="NCBI Taxonomy" id="412755"/>
    <lineage>
        <taxon>unclassified sequences</taxon>
        <taxon>metagenomes</taxon>
        <taxon>ecological metagenomes</taxon>
    </lineage>
</organism>